<dbReference type="EMBL" id="HBJA01029660">
    <property type="protein sequence ID" value="CAE0798606.1"/>
    <property type="molecule type" value="Transcribed_RNA"/>
</dbReference>
<organism evidence="2">
    <name type="scientific">Eutreptiella gymnastica</name>
    <dbReference type="NCBI Taxonomy" id="73025"/>
    <lineage>
        <taxon>Eukaryota</taxon>
        <taxon>Discoba</taxon>
        <taxon>Euglenozoa</taxon>
        <taxon>Euglenida</taxon>
        <taxon>Spirocuta</taxon>
        <taxon>Euglenophyceae</taxon>
        <taxon>Eutreptiales</taxon>
        <taxon>Eutreptiaceae</taxon>
        <taxon>Eutreptiella</taxon>
    </lineage>
</organism>
<reference evidence="2" key="1">
    <citation type="submission" date="2021-01" db="EMBL/GenBank/DDBJ databases">
        <authorList>
            <person name="Corre E."/>
            <person name="Pelletier E."/>
            <person name="Niang G."/>
            <person name="Scheremetjew M."/>
            <person name="Finn R."/>
            <person name="Kale V."/>
            <person name="Holt S."/>
            <person name="Cochrane G."/>
            <person name="Meng A."/>
            <person name="Brown T."/>
            <person name="Cohen L."/>
        </authorList>
    </citation>
    <scope>NUCLEOTIDE SEQUENCE</scope>
    <source>
        <strain evidence="2">CCMP1594</strain>
    </source>
</reference>
<name>A0A7S4FK00_9EUGL</name>
<accession>A0A7S4FK00</accession>
<feature type="compositionally biased region" description="Basic and acidic residues" evidence="1">
    <location>
        <begin position="97"/>
        <end position="111"/>
    </location>
</feature>
<protein>
    <submittedName>
        <fullName evidence="2">Uncharacterized protein</fullName>
    </submittedName>
</protein>
<dbReference type="AlphaFoldDB" id="A0A7S4FK00"/>
<evidence type="ECO:0000313" key="2">
    <source>
        <dbReference type="EMBL" id="CAE0798606.1"/>
    </source>
</evidence>
<feature type="region of interest" description="Disordered" evidence="1">
    <location>
        <begin position="97"/>
        <end position="120"/>
    </location>
</feature>
<gene>
    <name evidence="2" type="ORF">EGYM00163_LOCUS9726</name>
</gene>
<proteinExistence type="predicted"/>
<sequence length="120" mass="13029">MKQRTAQPECHACRVHADCPRSVCRVRERMQSACAVSAGGVQRACRVQATRAERVQSACRAVQSECRVTEQTHSVCTANAQCLQSACSVRVQSANENLREPRGTSNRHADKAQSSFGAAP</sequence>
<evidence type="ECO:0000256" key="1">
    <source>
        <dbReference type="SAM" id="MobiDB-lite"/>
    </source>
</evidence>